<dbReference type="OrthoDB" id="19639at2759"/>
<dbReference type="Proteomes" id="UP000183832">
    <property type="component" value="Unassembled WGS sequence"/>
</dbReference>
<organism evidence="14 15">
    <name type="scientific">Clunio marinus</name>
    <dbReference type="NCBI Taxonomy" id="568069"/>
    <lineage>
        <taxon>Eukaryota</taxon>
        <taxon>Metazoa</taxon>
        <taxon>Ecdysozoa</taxon>
        <taxon>Arthropoda</taxon>
        <taxon>Hexapoda</taxon>
        <taxon>Insecta</taxon>
        <taxon>Pterygota</taxon>
        <taxon>Neoptera</taxon>
        <taxon>Endopterygota</taxon>
        <taxon>Diptera</taxon>
        <taxon>Nematocera</taxon>
        <taxon>Chironomoidea</taxon>
        <taxon>Chironomidae</taxon>
        <taxon>Clunio</taxon>
    </lineage>
</organism>
<evidence type="ECO:0000256" key="13">
    <source>
        <dbReference type="SAM" id="SignalP"/>
    </source>
</evidence>
<dbReference type="UniPathway" id="UPA00378"/>
<dbReference type="GO" id="GO:1904423">
    <property type="term" value="C:dehydrodolichyl diphosphate synthase complex"/>
    <property type="evidence" value="ECO:0007669"/>
    <property type="project" value="InterPro"/>
</dbReference>
<comment type="catalytic activity">
    <reaction evidence="12">
        <text>n isopentenyl diphosphate + (2E,6E)-farnesyl diphosphate = a di-trans,poly-cis-polyprenyl diphosphate + n diphosphate</text>
        <dbReference type="Rhea" id="RHEA:53008"/>
        <dbReference type="Rhea" id="RHEA-COMP:19494"/>
        <dbReference type="ChEBI" id="CHEBI:33019"/>
        <dbReference type="ChEBI" id="CHEBI:128769"/>
        <dbReference type="ChEBI" id="CHEBI:136960"/>
        <dbReference type="ChEBI" id="CHEBI:175763"/>
        <dbReference type="EC" id="2.5.1.87"/>
    </reaction>
</comment>
<evidence type="ECO:0000313" key="14">
    <source>
        <dbReference type="EMBL" id="CRL04847.1"/>
    </source>
</evidence>
<keyword evidence="11" id="KW-0472">Membrane</keyword>
<keyword evidence="10" id="KW-1133">Transmembrane helix</keyword>
<dbReference type="EC" id="2.5.1.87" evidence="5"/>
<dbReference type="InterPro" id="IPR038887">
    <property type="entry name" value="Nus1/NgBR"/>
</dbReference>
<feature type="chain" id="PRO_5012430245" description="ditrans,polycis-polyprenyl diphosphate synthase [(2E,6E)-farnesyldiphosphate specific]" evidence="13">
    <location>
        <begin position="18"/>
        <end position="277"/>
    </location>
</feature>
<dbReference type="GO" id="GO:0005789">
    <property type="term" value="C:endoplasmic reticulum membrane"/>
    <property type="evidence" value="ECO:0007669"/>
    <property type="project" value="UniProtKB-SubCell"/>
</dbReference>
<accession>A0A1J1IXH5</accession>
<keyword evidence="6" id="KW-0808">Transferase</keyword>
<evidence type="ECO:0000256" key="5">
    <source>
        <dbReference type="ARBA" id="ARBA00012596"/>
    </source>
</evidence>
<keyword evidence="7" id="KW-0812">Transmembrane</keyword>
<evidence type="ECO:0000256" key="8">
    <source>
        <dbReference type="ARBA" id="ARBA00022824"/>
    </source>
</evidence>
<comment type="subcellular location">
    <subcellularLocation>
        <location evidence="2">Endoplasmic reticulum membrane</location>
    </subcellularLocation>
</comment>
<dbReference type="InterPro" id="IPR036424">
    <property type="entry name" value="UPP_synth-like_sf"/>
</dbReference>
<dbReference type="GO" id="GO:0045547">
    <property type="term" value="F:ditrans,polycis-polyprenyl diphosphate synthase [(2E,6E)-farnesyl diphosphate specific] activity"/>
    <property type="evidence" value="ECO:0007669"/>
    <property type="project" value="UniProtKB-EC"/>
</dbReference>
<dbReference type="SUPFAM" id="SSF64005">
    <property type="entry name" value="Undecaprenyl diphosphate synthase"/>
    <property type="match status" value="1"/>
</dbReference>
<evidence type="ECO:0000256" key="1">
    <source>
        <dbReference type="ARBA" id="ARBA00001946"/>
    </source>
</evidence>
<gene>
    <name evidence="14" type="primary">putative Nogo-B receptor</name>
    <name evidence="14" type="ORF">CLUMA_CG017900</name>
</gene>
<keyword evidence="13" id="KW-0732">Signal</keyword>
<evidence type="ECO:0000313" key="15">
    <source>
        <dbReference type="Proteomes" id="UP000183832"/>
    </source>
</evidence>
<evidence type="ECO:0000256" key="10">
    <source>
        <dbReference type="ARBA" id="ARBA00022989"/>
    </source>
</evidence>
<evidence type="ECO:0000256" key="7">
    <source>
        <dbReference type="ARBA" id="ARBA00022692"/>
    </source>
</evidence>
<keyword evidence="8" id="KW-0256">Endoplasmic reticulum</keyword>
<evidence type="ECO:0000256" key="2">
    <source>
        <dbReference type="ARBA" id="ARBA00004586"/>
    </source>
</evidence>
<reference evidence="14 15" key="1">
    <citation type="submission" date="2015-04" db="EMBL/GenBank/DDBJ databases">
        <authorList>
            <person name="Syromyatnikov M.Y."/>
            <person name="Popov V.N."/>
        </authorList>
    </citation>
    <scope>NUCLEOTIDE SEQUENCE [LARGE SCALE GENOMIC DNA]</scope>
</reference>
<dbReference type="AlphaFoldDB" id="A0A1J1IXH5"/>
<dbReference type="PANTHER" id="PTHR21528">
    <property type="entry name" value="DEHYDRODOLICHYL DIPHOSPHATE SYNTHASE COMPLEX SUBUNIT NUS1"/>
    <property type="match status" value="1"/>
</dbReference>
<dbReference type="Gene3D" id="3.40.1180.10">
    <property type="entry name" value="Decaprenyl diphosphate synthase-like"/>
    <property type="match status" value="1"/>
</dbReference>
<evidence type="ECO:0000256" key="6">
    <source>
        <dbReference type="ARBA" id="ARBA00022679"/>
    </source>
</evidence>
<comment type="cofactor">
    <cofactor evidence="1">
        <name>Mg(2+)</name>
        <dbReference type="ChEBI" id="CHEBI:18420"/>
    </cofactor>
</comment>
<comment type="similarity">
    <text evidence="4">Belongs to the UPP synthase family.</text>
</comment>
<protein>
    <recommendedName>
        <fullName evidence="5">ditrans,polycis-polyprenyl diphosphate synthase [(2E,6E)-farnesyldiphosphate specific]</fullName>
        <ecNumber evidence="5">2.5.1.87</ecNumber>
    </recommendedName>
</protein>
<keyword evidence="15" id="KW-1185">Reference proteome</keyword>
<dbReference type="PANTHER" id="PTHR21528:SF0">
    <property type="entry name" value="DEHYDRODOLICHYL DIPHOSPHATE SYNTHASE COMPLEX SUBUNIT NUS1"/>
    <property type="match status" value="1"/>
</dbReference>
<evidence type="ECO:0000256" key="11">
    <source>
        <dbReference type="ARBA" id="ARBA00023136"/>
    </source>
</evidence>
<dbReference type="STRING" id="568069.A0A1J1IXH5"/>
<comment type="pathway">
    <text evidence="3">Protein modification; protein glycosylation.</text>
</comment>
<keyword evidence="9" id="KW-0460">Magnesium</keyword>
<feature type="signal peptide" evidence="13">
    <location>
        <begin position="1"/>
        <end position="17"/>
    </location>
</feature>
<dbReference type="EMBL" id="CVRI01000063">
    <property type="protein sequence ID" value="CRL04847.1"/>
    <property type="molecule type" value="Genomic_DNA"/>
</dbReference>
<evidence type="ECO:0000256" key="9">
    <source>
        <dbReference type="ARBA" id="ARBA00022842"/>
    </source>
</evidence>
<evidence type="ECO:0000256" key="3">
    <source>
        <dbReference type="ARBA" id="ARBA00004922"/>
    </source>
</evidence>
<sequence length="277" mass="32657">MNFSLLKLLWIIAHLLADVLETIFYFGLEFRENFFNFIKKYTKSSWNHDSSDQRHQIELHLKNIKKIPKHLAVILNADSEKDIDLMQLTNLVDWSLISGVNFISFYDYKGILKNQLASSFHKFIQQHCTNNTDNENIVWGLNFQHMTDNDGIKFPHRNGFKRHIVVNIYSSEDGHEKFDQLLRRELLSDKGSSGKTVDCSKFTIDYIDEELSKLYGQMSDPDLTVYFGNICCTMGFMPWQIRLTEFIQISYKLRTLSLDKYLKVLYKYAKCEQRFGK</sequence>
<evidence type="ECO:0000256" key="12">
    <source>
        <dbReference type="ARBA" id="ARBA00047353"/>
    </source>
</evidence>
<proteinExistence type="inferred from homology"/>
<name>A0A1J1IXH5_9DIPT</name>
<evidence type="ECO:0000256" key="4">
    <source>
        <dbReference type="ARBA" id="ARBA00005432"/>
    </source>
</evidence>